<dbReference type="Pfam" id="PF00550">
    <property type="entry name" value="PP-binding"/>
    <property type="match status" value="2"/>
</dbReference>
<dbReference type="EMBL" id="WHOC01000143">
    <property type="protein sequence ID" value="NOU89220.1"/>
    <property type="molecule type" value="Genomic_DNA"/>
</dbReference>
<dbReference type="NCBIfam" id="TIGR01733">
    <property type="entry name" value="AA-adenyl-dom"/>
    <property type="match status" value="2"/>
</dbReference>
<proteinExistence type="inferred from homology"/>
<dbReference type="Gene3D" id="3.40.50.980">
    <property type="match status" value="4"/>
</dbReference>
<keyword evidence="4" id="KW-0597">Phosphoprotein</keyword>
<dbReference type="InterPro" id="IPR010071">
    <property type="entry name" value="AA_adenyl_dom"/>
</dbReference>
<comment type="caution">
    <text evidence="9">The sequence shown here is derived from an EMBL/GenBank/DDBJ whole genome shotgun (WGS) entry which is preliminary data.</text>
</comment>
<evidence type="ECO:0000256" key="6">
    <source>
        <dbReference type="ARBA" id="ARBA00023194"/>
    </source>
</evidence>
<keyword evidence="10" id="KW-1185">Reference proteome</keyword>
<dbReference type="InterPro" id="IPR023213">
    <property type="entry name" value="CAT-like_dom_sf"/>
</dbReference>
<dbReference type="Gene3D" id="3.30.559.10">
    <property type="entry name" value="Chloramphenicol acetyltransferase-like domain"/>
    <property type="match status" value="3"/>
</dbReference>
<dbReference type="InterPro" id="IPR001242">
    <property type="entry name" value="Condensation_dom"/>
</dbReference>
<dbReference type="SUPFAM" id="SSF47336">
    <property type="entry name" value="ACP-like"/>
    <property type="match status" value="2"/>
</dbReference>
<dbReference type="Pfam" id="PF00501">
    <property type="entry name" value="AMP-binding"/>
    <property type="match status" value="2"/>
</dbReference>
<evidence type="ECO:0000256" key="1">
    <source>
        <dbReference type="ARBA" id="ARBA00001957"/>
    </source>
</evidence>
<evidence type="ECO:0000313" key="10">
    <source>
        <dbReference type="Proteomes" id="UP000658690"/>
    </source>
</evidence>
<dbReference type="NCBIfam" id="NF003417">
    <property type="entry name" value="PRK04813.1"/>
    <property type="match status" value="2"/>
</dbReference>
<dbReference type="InterPro" id="IPR020845">
    <property type="entry name" value="AMP-binding_CS"/>
</dbReference>
<keyword evidence="3" id="KW-0596">Phosphopantetheine</keyword>
<comment type="cofactor">
    <cofactor evidence="1">
        <name>pantetheine 4'-phosphate</name>
        <dbReference type="ChEBI" id="CHEBI:47942"/>
    </cofactor>
</comment>
<evidence type="ECO:0000256" key="7">
    <source>
        <dbReference type="ARBA" id="ARBA00023268"/>
    </source>
</evidence>
<dbReference type="PROSITE" id="PS50075">
    <property type="entry name" value="CARRIER"/>
    <property type="match status" value="2"/>
</dbReference>
<dbReference type="InterPro" id="IPR020806">
    <property type="entry name" value="PKS_PP-bd"/>
</dbReference>
<dbReference type="PROSITE" id="PS00455">
    <property type="entry name" value="AMP_BINDING"/>
    <property type="match status" value="2"/>
</dbReference>
<dbReference type="Gene3D" id="1.10.1200.10">
    <property type="entry name" value="ACP-like"/>
    <property type="match status" value="2"/>
</dbReference>
<dbReference type="SMART" id="SM00823">
    <property type="entry name" value="PKS_PP"/>
    <property type="match status" value="2"/>
</dbReference>
<dbReference type="InterPro" id="IPR000873">
    <property type="entry name" value="AMP-dep_synth/lig_dom"/>
</dbReference>
<dbReference type="Pfam" id="PF13193">
    <property type="entry name" value="AMP-binding_C"/>
    <property type="match status" value="2"/>
</dbReference>
<keyword evidence="5" id="KW-0677">Repeat</keyword>
<evidence type="ECO:0000256" key="5">
    <source>
        <dbReference type="ARBA" id="ARBA00022737"/>
    </source>
</evidence>
<dbReference type="PANTHER" id="PTHR45527">
    <property type="entry name" value="NONRIBOSOMAL PEPTIDE SYNTHETASE"/>
    <property type="match status" value="1"/>
</dbReference>
<evidence type="ECO:0000313" key="9">
    <source>
        <dbReference type="EMBL" id="NOU89220.1"/>
    </source>
</evidence>
<feature type="domain" description="Carrier" evidence="8">
    <location>
        <begin position="2030"/>
        <end position="2105"/>
    </location>
</feature>
<evidence type="ECO:0000256" key="3">
    <source>
        <dbReference type="ARBA" id="ARBA00022450"/>
    </source>
</evidence>
<dbReference type="PROSITE" id="PS00012">
    <property type="entry name" value="PHOSPHOPANTETHEINE"/>
    <property type="match status" value="1"/>
</dbReference>
<dbReference type="Pfam" id="PF00668">
    <property type="entry name" value="Condensation"/>
    <property type="match status" value="3"/>
</dbReference>
<dbReference type="CDD" id="cd19543">
    <property type="entry name" value="DCL_NRPS"/>
    <property type="match status" value="1"/>
</dbReference>
<dbReference type="SUPFAM" id="SSF56801">
    <property type="entry name" value="Acetyl-CoA synthetase-like"/>
    <property type="match status" value="2"/>
</dbReference>
<dbReference type="Gene3D" id="3.30.300.30">
    <property type="match status" value="2"/>
</dbReference>
<dbReference type="InterPro" id="IPR009081">
    <property type="entry name" value="PP-bd_ACP"/>
</dbReference>
<keyword evidence="6" id="KW-0045">Antibiotic biosynthesis</keyword>
<dbReference type="Gene3D" id="3.30.559.30">
    <property type="entry name" value="Nonribosomal peptide synthetase, condensation domain"/>
    <property type="match status" value="3"/>
</dbReference>
<comment type="similarity">
    <text evidence="2">Belongs to the ATP-dependent AMP-binding enzyme family.</text>
</comment>
<evidence type="ECO:0000256" key="4">
    <source>
        <dbReference type="ARBA" id="ARBA00022553"/>
    </source>
</evidence>
<dbReference type="RefSeq" id="WP_171692186.1">
    <property type="nucleotide sequence ID" value="NZ_WHOC01000143.1"/>
</dbReference>
<dbReference type="PANTHER" id="PTHR45527:SF1">
    <property type="entry name" value="FATTY ACID SYNTHASE"/>
    <property type="match status" value="1"/>
</dbReference>
<dbReference type="CDD" id="cd19531">
    <property type="entry name" value="LCL_NRPS-like"/>
    <property type="match status" value="2"/>
</dbReference>
<dbReference type="Proteomes" id="UP000658690">
    <property type="component" value="Unassembled WGS sequence"/>
</dbReference>
<organism evidence="9 10">
    <name type="scientific">Paenibacillus germinis</name>
    <dbReference type="NCBI Taxonomy" id="2654979"/>
    <lineage>
        <taxon>Bacteria</taxon>
        <taxon>Bacillati</taxon>
        <taxon>Bacillota</taxon>
        <taxon>Bacilli</taxon>
        <taxon>Bacillales</taxon>
        <taxon>Paenibacillaceae</taxon>
        <taxon>Paenibacillus</taxon>
    </lineage>
</organism>
<dbReference type="InterPro" id="IPR036736">
    <property type="entry name" value="ACP-like_sf"/>
</dbReference>
<dbReference type="InterPro" id="IPR006162">
    <property type="entry name" value="Ppantetheine_attach_site"/>
</dbReference>
<dbReference type="InterPro" id="IPR045851">
    <property type="entry name" value="AMP-bd_C_sf"/>
</dbReference>
<dbReference type="Gene3D" id="2.30.38.10">
    <property type="entry name" value="Luciferase, Domain 3"/>
    <property type="match status" value="2"/>
</dbReference>
<keyword evidence="7" id="KW-0511">Multifunctional enzyme</keyword>
<sequence length="2559" mass="289740">MSQFKKEHVQDMYFLSPMQEGMLFHYLLEQGQSNAYFEQMSIRVRGTLDIGLFSVSLNRIAQRYDVFRTVFLYEKVKRPVQVVLKERQIQVHFEDVSSLPELERGLFVERFKQEDLEHGFDLSKDMMMRVSVIQTGESDYQIFWSHHHILMDGWCLGIIVGELFQIYASLRKQAPIQLERTYPYSDYIKWLERQDKDEAKRFWAEALSGYEQLASVPQMTATATDITKRGYKQEELTIRFDEKLTAKLQQLASRHQVTLNTVFQTIWGIVLQRYSHANDVVFGSVVSGRPSQVVGIEKMVGLFINTIPVRVKSTADQSFSDVLLSVQLGALAAESYTYLPLAEVQAQSVLKSNLFDHILVFENYPVEESVQNGSLESQLGFEATDVSMIEQTSYDLNLLVMPGRELAVRLNYNANVYDTQFLRSIEGHLNTVAWTIVEHPEIRLQDLAMVTDEEKQLLLKLNDTREEVPSHLTIHRMFEEQAEETPDRVAIVFGERQLTYRELNERANRLARTLHGKNVGADQAVGIMVERSPDLVVGILAILKAGGAYVPIDPELPEERVGYMLHNSGASILLTQSHLYEKVAFGGEILDISSDYVYDSEGSNLELTSSADQLFYIIYTSGTTGKPKGVMLEHRNMVNLLHYVFRHDKVNYGSTVLQYTTMSFDVCYQEIFSTLCSGGKLYLIDGDTKREVHKLLHLIEEAQIEVLFLPVSFLKFIFNEQEYASGFPSCVRHIITAGEQLVVTNQLRSFLQKNDVYLHNHYGPSETHVVTIFQMEPNGDIPELPSIGRPIANNGIYILNDGLQLQPFGAPGELFIAGDNVGRGYRNNDELTVEKFMENPYRNGERMYRTGDLARWKPDGNLEFLGRIDHQVKIRGHRIELGEIESQLLNHPSVMAAAVLDRKDAQSGTYLCAYYVSDRPLHSLELRAYLLKELPEYMVPSFFMELGKLPVTPNGKTDRRALPEPDGEFVPGTEYVPPTNVVEEALIAIWQEVLGIVRIGIHDNFFSLGGHSLKAMTLMSRLNKHFGVNIPLRELFESPTTEGLARKIRESEEDVRKAIQPADKKSYYPVSSAQKRMFVLQDLDDAGTGYNMPGVFIIEGVLDRDLFEGAFQRLILRHEALRTSFELIDGEPVQKIHENVDFTVEFSRLSEGAEDLAAENKVIERMVERFMRPFDLQKAQLIRVALVELQERRHLFMYDMHHIISDGVSMSVIVKEFVQLYGGGTLPELPIQYKDYAVWQQAQMESESLRKQEAFWLNSFAGELPQLELPSDFPRPAVQSFEGDHIRFEVETELLGSLKRLAAENGSTLYMVLFAAYNVLLSKYSGQEDIVVGTPTAGRSQADLEYVVGMFVGTLALRSRPEGGKTFRTFLSEVKEYALQAFEAQQYPFDSLLDRLNIRRDPGRNPLFDTMFSMQSIDPGLGQEGGTGFGELTFTPYVWQSGIAKFDLTLEVREGAGNLEFQLDYSTNLFAMETAERMARHFVCLLENISLVPDQTLAELSMVTDEEAWQIIQEFNNTRSDYPNSETIATLFEKQAALTPEHPAVVYEDKQLTYRELNERANLLASELRRQGVGSDKVVGLLADRSIELMIGLMGILKAGGAYLLLDLEMPAERIRFMLEDSGARIVLAQRKLYWMAQAALAEHVIDLDDDALYVNSQVNENLLSLGGPRDLAYVIYTSGSTGKPKGVLIEQRSVVRLVKETNYVQWSEDERILQTGALGFDAVTFEIFGALLNGGTLYLADKSVILDSDRLGAFIADNRITTMWLTSPLFNQLSQENAELFTGVRQLLVGGDALSPSHINHVRYKCPGLRLINGYGPTENTTFSTTFSIERDYEGSIPIGRPISNSTAYILNKYNQLQPIGVPGELCVGGDGVARGYANRPELTAETFVPNPFIAGETMYRTGDLAKWLPDGTIEYRGRIDQQVKIRGYRIELGEIEAELMKHPAMKDAVVIAREDANGQKFLCAYIVAELELGTLEVKAFLAKELPSYMVPAYLVQMERLPLTVNGKIDRRELPEPEGGLGLGTDYAAPRNMAEERLSVIWQDVLGVLQIGIRDDFFQLGGHSLKAMTLLARIKQQLQVNVPLRVLFESPTIEALAQHIAQADKEAYETIKPVEPRDYYPVSSAQKRMFIMSQFTGSGTSYNIPGVMFIEGELDLERFEQTFRRLVARHESLRTTFETAHGEAVQIVHTNVDFQVEYARSTEDGLESIVSEFVQPFNLQKAPLLRVKLVHVSAQRYLLLFDMHHIVSDGVSMGILLNEFACLYHGDDLPELTVHYKDFAVWQNGMLSSESMRIHEAYWLETFSGDIPVLAMPTDFPRPAVQSFEGDAVTVRLGQPLHDQIHKIASDYGATLYMMLLAAYQVLLSKYSGQTDVIVGTPVAGRPFAETENILGMFVNTLAIRSQPESGKTFAQFLEEVKRSSLLALEHQHYPLEMLIDQLELRRDLSRNPLFDTVFSSQNQELKASEFAGLRFEPYHRENKIAQFDLSVKAIEDESDIVLHAEYGIHLFNKETIERMMTDYQALLQQVTENPDILLSEILLTHYDKLENVLDGAVEFLF</sequence>
<feature type="domain" description="Carrier" evidence="8">
    <location>
        <begin position="977"/>
        <end position="1052"/>
    </location>
</feature>
<gene>
    <name evidence="9" type="ORF">GC102_26220</name>
</gene>
<name>A0ABX1Z767_9BACL</name>
<accession>A0ABX1Z767</accession>
<protein>
    <submittedName>
        <fullName evidence="9">Amino acid adenylation domain-containing protein</fullName>
    </submittedName>
</protein>
<dbReference type="SUPFAM" id="SSF52777">
    <property type="entry name" value="CoA-dependent acyltransferases"/>
    <property type="match status" value="6"/>
</dbReference>
<dbReference type="InterPro" id="IPR025110">
    <property type="entry name" value="AMP-bd_C"/>
</dbReference>
<evidence type="ECO:0000259" key="8">
    <source>
        <dbReference type="PROSITE" id="PS50075"/>
    </source>
</evidence>
<evidence type="ECO:0000256" key="2">
    <source>
        <dbReference type="ARBA" id="ARBA00006432"/>
    </source>
</evidence>
<reference evidence="9 10" key="1">
    <citation type="submission" date="2019-10" db="EMBL/GenBank/DDBJ databases">
        <title>Description of Paenibacillus choica sp. nov.</title>
        <authorList>
            <person name="Carlier A."/>
            <person name="Qi S."/>
        </authorList>
    </citation>
    <scope>NUCLEOTIDE SEQUENCE [LARGE SCALE GENOMIC DNA]</scope>
    <source>
        <strain evidence="9 10">LMG 31460</strain>
    </source>
</reference>
<dbReference type="CDD" id="cd12117">
    <property type="entry name" value="A_NRPS_Srf_like"/>
    <property type="match status" value="1"/>
</dbReference>